<protein>
    <submittedName>
        <fullName evidence="2">Uncharacterized protein</fullName>
    </submittedName>
</protein>
<keyword evidence="1" id="KW-0472">Membrane</keyword>
<feature type="transmembrane region" description="Helical" evidence="1">
    <location>
        <begin position="117"/>
        <end position="135"/>
    </location>
</feature>
<name>A0A0B2VK11_TOXCA</name>
<gene>
    <name evidence="2" type="ORF">Tcan_00785</name>
</gene>
<dbReference type="EMBL" id="JPKZ01001474">
    <property type="protein sequence ID" value="KHN81752.1"/>
    <property type="molecule type" value="Genomic_DNA"/>
</dbReference>
<accession>A0A0B2VK11</accession>
<dbReference type="AlphaFoldDB" id="A0A0B2VK11"/>
<proteinExistence type="predicted"/>
<keyword evidence="1" id="KW-1133">Transmembrane helix</keyword>
<evidence type="ECO:0000313" key="2">
    <source>
        <dbReference type="EMBL" id="KHN81752.1"/>
    </source>
</evidence>
<evidence type="ECO:0000256" key="1">
    <source>
        <dbReference type="SAM" id="Phobius"/>
    </source>
</evidence>
<keyword evidence="1" id="KW-0812">Transmembrane</keyword>
<dbReference type="Proteomes" id="UP000031036">
    <property type="component" value="Unassembled WGS sequence"/>
</dbReference>
<organism evidence="2 3">
    <name type="scientific">Toxocara canis</name>
    <name type="common">Canine roundworm</name>
    <dbReference type="NCBI Taxonomy" id="6265"/>
    <lineage>
        <taxon>Eukaryota</taxon>
        <taxon>Metazoa</taxon>
        <taxon>Ecdysozoa</taxon>
        <taxon>Nematoda</taxon>
        <taxon>Chromadorea</taxon>
        <taxon>Rhabditida</taxon>
        <taxon>Spirurina</taxon>
        <taxon>Ascaridomorpha</taxon>
        <taxon>Ascaridoidea</taxon>
        <taxon>Toxocaridae</taxon>
        <taxon>Toxocara</taxon>
    </lineage>
</organism>
<sequence>MYRWTKRCIYGRCAEIRIHSVSCIGKAELEGQTELCCSEDVVNPFLKAVKFHIDRKHISTPMNREFEGDSNYSIRESHHFWNMDKAEIPTVEPATSPIPCVGNPQLLELAVEACSSFILTYCNCFVVFSFAIMLLERASALLVLPLACGRVH</sequence>
<comment type="caution">
    <text evidence="2">The sequence shown here is derived from an EMBL/GenBank/DDBJ whole genome shotgun (WGS) entry which is preliminary data.</text>
</comment>
<feature type="non-terminal residue" evidence="2">
    <location>
        <position position="152"/>
    </location>
</feature>
<keyword evidence="3" id="KW-1185">Reference proteome</keyword>
<reference evidence="2 3" key="1">
    <citation type="submission" date="2014-11" db="EMBL/GenBank/DDBJ databases">
        <title>Genetic blueprint of the zoonotic pathogen Toxocara canis.</title>
        <authorList>
            <person name="Zhu X.-Q."/>
            <person name="Korhonen P.K."/>
            <person name="Cai H."/>
            <person name="Young N.D."/>
            <person name="Nejsum P."/>
            <person name="von Samson-Himmelstjerna G."/>
            <person name="Boag P.R."/>
            <person name="Tan P."/>
            <person name="Li Q."/>
            <person name="Min J."/>
            <person name="Yang Y."/>
            <person name="Wang X."/>
            <person name="Fang X."/>
            <person name="Hall R.S."/>
            <person name="Hofmann A."/>
            <person name="Sternberg P.W."/>
            <person name="Jex A.R."/>
            <person name="Gasser R.B."/>
        </authorList>
    </citation>
    <scope>NUCLEOTIDE SEQUENCE [LARGE SCALE GENOMIC DNA]</scope>
    <source>
        <strain evidence="2">PN_DK_2014</strain>
    </source>
</reference>
<evidence type="ECO:0000313" key="3">
    <source>
        <dbReference type="Proteomes" id="UP000031036"/>
    </source>
</evidence>